<dbReference type="CDD" id="cd06583">
    <property type="entry name" value="PGRP"/>
    <property type="match status" value="1"/>
</dbReference>
<name>A0A3L9L742_9MICC</name>
<keyword evidence="7" id="KW-1185">Reference proteome</keyword>
<evidence type="ECO:0000256" key="1">
    <source>
        <dbReference type="ARBA" id="ARBA00001561"/>
    </source>
</evidence>
<comment type="catalytic activity">
    <reaction evidence="1">
        <text>Hydrolyzes the link between N-acetylmuramoyl residues and L-amino acid residues in certain cell-wall glycopeptides.</text>
        <dbReference type="EC" id="3.5.1.28"/>
    </reaction>
</comment>
<dbReference type="InterPro" id="IPR002502">
    <property type="entry name" value="Amidase_domain"/>
</dbReference>
<dbReference type="SUPFAM" id="SSF51261">
    <property type="entry name" value="Duplicated hybrid motif"/>
    <property type="match status" value="1"/>
</dbReference>
<dbReference type="GO" id="GO:0071555">
    <property type="term" value="P:cell wall organization"/>
    <property type="evidence" value="ECO:0007669"/>
    <property type="project" value="UniProtKB-KW"/>
</dbReference>
<dbReference type="GO" id="GO:0009254">
    <property type="term" value="P:peptidoglycan turnover"/>
    <property type="evidence" value="ECO:0007669"/>
    <property type="project" value="TreeGrafter"/>
</dbReference>
<dbReference type="EMBL" id="RDEX01000001">
    <property type="protein sequence ID" value="RLY94806.1"/>
    <property type="molecule type" value="Genomic_DNA"/>
</dbReference>
<evidence type="ECO:0000313" key="6">
    <source>
        <dbReference type="EMBL" id="RLY94806.1"/>
    </source>
</evidence>
<dbReference type="InterPro" id="IPR051206">
    <property type="entry name" value="NAMLAA_amidase_2"/>
</dbReference>
<evidence type="ECO:0000313" key="7">
    <source>
        <dbReference type="Proteomes" id="UP000277871"/>
    </source>
</evidence>
<dbReference type="PANTHER" id="PTHR30417:SF1">
    <property type="entry name" value="N-ACETYLMURAMOYL-L-ALANINE AMIDASE AMID"/>
    <property type="match status" value="1"/>
</dbReference>
<dbReference type="Proteomes" id="UP000277871">
    <property type="component" value="Unassembled WGS sequence"/>
</dbReference>
<reference evidence="6 7" key="1">
    <citation type="submission" date="2018-10" db="EMBL/GenBank/DDBJ databases">
        <title>Kocuria tytonicola, new bacteria from the preen glands of American barn owls (Tyto furcata).</title>
        <authorList>
            <person name="Braun M.S."/>
            <person name="Wang E."/>
            <person name="Zimmermann S."/>
            <person name="Boutin S."/>
            <person name="Wagner H."/>
            <person name="Wink M."/>
        </authorList>
    </citation>
    <scope>NUCLEOTIDE SEQUENCE [LARGE SCALE GENOMIC DNA]</scope>
    <source>
        <strain evidence="6 7">473</strain>
    </source>
</reference>
<dbReference type="GO" id="GO:0009253">
    <property type="term" value="P:peptidoglycan catabolic process"/>
    <property type="evidence" value="ECO:0007669"/>
    <property type="project" value="InterPro"/>
</dbReference>
<proteinExistence type="predicted"/>
<accession>A0A3L9L742</accession>
<feature type="domain" description="N-acetylmuramoyl-L-alanine amidase" evidence="5">
    <location>
        <begin position="10"/>
        <end position="142"/>
    </location>
</feature>
<comment type="caution">
    <text evidence="6">The sequence shown here is derived from an EMBL/GenBank/DDBJ whole genome shotgun (WGS) entry which is preliminary data.</text>
</comment>
<keyword evidence="4" id="KW-0961">Cell wall biogenesis/degradation</keyword>
<dbReference type="Gene3D" id="3.40.80.10">
    <property type="entry name" value="Peptidoglycan recognition protein-like"/>
    <property type="match status" value="1"/>
</dbReference>
<evidence type="ECO:0000259" key="5">
    <source>
        <dbReference type="SMART" id="SM00644"/>
    </source>
</evidence>
<dbReference type="InterPro" id="IPR016047">
    <property type="entry name" value="M23ase_b-sheet_dom"/>
</dbReference>
<dbReference type="EC" id="3.5.1.28" evidence="2"/>
<dbReference type="SMART" id="SM00644">
    <property type="entry name" value="Ami_2"/>
    <property type="match status" value="1"/>
</dbReference>
<dbReference type="Gene3D" id="2.70.70.10">
    <property type="entry name" value="Glucose Permease (Domain IIA)"/>
    <property type="match status" value="1"/>
</dbReference>
<protein>
    <recommendedName>
        <fullName evidence="2">N-acetylmuramoyl-L-alanine amidase</fullName>
        <ecNumber evidence="2">3.5.1.28</ecNumber>
    </recommendedName>
</protein>
<sequence>MVNIDESRTAVNYTPGRQGRRVDKFVIHHWGVDGQKHDDVVDWFCNPAKGAQTSAHFVVSGGRVHCIVSPADTAWHAGDWDANTTSIGIECRPEATAADYATVAELVRWLRAQYGDLPLRPHKAFFGTSCPGRWDLARLDREARGFKPPVKAPPSPDGAMRPAPGMYPITQRYRENSTAYNSAGMHGALDYGVPVGTPLVAPEDGTVVFDGWAWDLPGGPNDWASRWYLIKPAVGDTKGGGGIITIFRNSAGSHWALCHASQSFYQVGDRVRAGQVLQRSGATGIATGPHSHVNLWPAYPNWGNGAYGAIDPEPYITRPYAPITATSWQGSATTGTGTATNTAFDFLEWITMAKQADINKALTAWASSPEGQAVLGRAVLDRQFKDSQGRKISLAYVLKYDKANWDTVRAIAQAVRPSSIALAVWTYTSKLNGNKDAYQLLTDAQPTTAGSTTTMKEA</sequence>
<dbReference type="InterPro" id="IPR036505">
    <property type="entry name" value="Amidase/PGRP_sf"/>
</dbReference>
<gene>
    <name evidence="6" type="ORF">EAE32_06610</name>
</gene>
<dbReference type="Pfam" id="PF01510">
    <property type="entry name" value="Amidase_2"/>
    <property type="match status" value="1"/>
</dbReference>
<keyword evidence="3" id="KW-0378">Hydrolase</keyword>
<evidence type="ECO:0000256" key="2">
    <source>
        <dbReference type="ARBA" id="ARBA00011901"/>
    </source>
</evidence>
<dbReference type="Pfam" id="PF01551">
    <property type="entry name" value="Peptidase_M23"/>
    <property type="match status" value="1"/>
</dbReference>
<dbReference type="SUPFAM" id="SSF55846">
    <property type="entry name" value="N-acetylmuramoyl-L-alanine amidase-like"/>
    <property type="match status" value="1"/>
</dbReference>
<dbReference type="PANTHER" id="PTHR30417">
    <property type="entry name" value="N-ACETYLMURAMOYL-L-ALANINE AMIDASE AMID"/>
    <property type="match status" value="1"/>
</dbReference>
<dbReference type="RefSeq" id="WP_121864542.1">
    <property type="nucleotide sequence ID" value="NZ_RDEX01000001.1"/>
</dbReference>
<dbReference type="AlphaFoldDB" id="A0A3L9L742"/>
<dbReference type="CDD" id="cd12797">
    <property type="entry name" value="M23_peptidase"/>
    <property type="match status" value="1"/>
</dbReference>
<evidence type="ECO:0000256" key="3">
    <source>
        <dbReference type="ARBA" id="ARBA00022801"/>
    </source>
</evidence>
<dbReference type="InterPro" id="IPR011055">
    <property type="entry name" value="Dup_hybrid_motif"/>
</dbReference>
<evidence type="ECO:0000256" key="4">
    <source>
        <dbReference type="ARBA" id="ARBA00023316"/>
    </source>
</evidence>
<dbReference type="GO" id="GO:0008745">
    <property type="term" value="F:N-acetylmuramoyl-L-alanine amidase activity"/>
    <property type="evidence" value="ECO:0007669"/>
    <property type="project" value="UniProtKB-EC"/>
</dbReference>
<organism evidence="6 7">
    <name type="scientific">Kocuria tytonicola</name>
    <dbReference type="NCBI Taxonomy" id="2055946"/>
    <lineage>
        <taxon>Bacteria</taxon>
        <taxon>Bacillati</taxon>
        <taxon>Actinomycetota</taxon>
        <taxon>Actinomycetes</taxon>
        <taxon>Micrococcales</taxon>
        <taxon>Micrococcaceae</taxon>
        <taxon>Kocuria</taxon>
    </lineage>
</organism>